<evidence type="ECO:0000313" key="15">
    <source>
        <dbReference type="EMBL" id="MBD8502636.1"/>
    </source>
</evidence>
<feature type="domain" description="Cytochrome b561 bacterial/Ni-hydrogenase" evidence="14">
    <location>
        <begin position="2"/>
        <end position="163"/>
    </location>
</feature>
<keyword evidence="8" id="KW-0249">Electron transport</keyword>
<keyword evidence="11 13" id="KW-0472">Membrane</keyword>
<dbReference type="PANTHER" id="PTHR30529:SF7">
    <property type="entry name" value="CYTOCHROME B561 BACTERIAL_NI-HYDROGENASE DOMAIN-CONTAINING PROTEIN"/>
    <property type="match status" value="1"/>
</dbReference>
<comment type="caution">
    <text evidence="15">The sequence shown here is derived from an EMBL/GenBank/DDBJ whole genome shotgun (WGS) entry which is preliminary data.</text>
</comment>
<comment type="cofactor">
    <cofactor evidence="1">
        <name>heme b</name>
        <dbReference type="ChEBI" id="CHEBI:60344"/>
    </cofactor>
</comment>
<proteinExistence type="inferred from homology"/>
<gene>
    <name evidence="15" type="ORF">IFO67_07035</name>
</gene>
<evidence type="ECO:0000256" key="11">
    <source>
        <dbReference type="ARBA" id="ARBA00023136"/>
    </source>
</evidence>
<dbReference type="InterPro" id="IPR052168">
    <property type="entry name" value="Cytochrome_b561_oxidase"/>
</dbReference>
<keyword evidence="5" id="KW-0349">Heme</keyword>
<dbReference type="PANTHER" id="PTHR30529">
    <property type="entry name" value="CYTOCHROME B561"/>
    <property type="match status" value="1"/>
</dbReference>
<reference evidence="16" key="1">
    <citation type="submission" date="2023-07" db="EMBL/GenBank/DDBJ databases">
        <title>Thauera sp. CAU 1555 isolated from sand of Yaerae Beach.</title>
        <authorList>
            <person name="Kim W."/>
        </authorList>
    </citation>
    <scope>NUCLEOTIDE SEQUENCE [LARGE SCALE GENOMIC DNA]</scope>
    <source>
        <strain evidence="16">CAU 1555</strain>
    </source>
</reference>
<evidence type="ECO:0000256" key="4">
    <source>
        <dbReference type="ARBA" id="ARBA00022475"/>
    </source>
</evidence>
<evidence type="ECO:0000256" key="2">
    <source>
        <dbReference type="ARBA" id="ARBA00004651"/>
    </source>
</evidence>
<feature type="transmembrane region" description="Helical" evidence="13">
    <location>
        <begin position="80"/>
        <end position="98"/>
    </location>
</feature>
<sequence>MALHWGHAALVLGLLGLGLYMVDLPKGAGRSSAIAWHKSFGILALLLVAARIAWRRLHPPPEDARLDGTQRRLADAGHRLLCLLLVLTPLAGYLSSSFTKYPMRAFGLSIPKAGWPDEAINAFFNGAHAVLAWSLAALIAAHIAAVVLHALQGRTVLHRMLPGHRPD</sequence>
<organism evidence="15 16">
    <name type="scientific">Thauera sedimentorum</name>
    <dbReference type="NCBI Taxonomy" id="2767595"/>
    <lineage>
        <taxon>Bacteria</taxon>
        <taxon>Pseudomonadati</taxon>
        <taxon>Pseudomonadota</taxon>
        <taxon>Betaproteobacteria</taxon>
        <taxon>Rhodocyclales</taxon>
        <taxon>Zoogloeaceae</taxon>
        <taxon>Thauera</taxon>
    </lineage>
</organism>
<feature type="transmembrane region" description="Helical" evidence="13">
    <location>
        <begin position="34"/>
        <end position="54"/>
    </location>
</feature>
<evidence type="ECO:0000256" key="10">
    <source>
        <dbReference type="ARBA" id="ARBA00023004"/>
    </source>
</evidence>
<comment type="subcellular location">
    <subcellularLocation>
        <location evidence="2">Cell membrane</location>
        <topology evidence="2">Multi-pass membrane protein</topology>
    </subcellularLocation>
</comment>
<keyword evidence="16" id="KW-1185">Reference proteome</keyword>
<protein>
    <submittedName>
        <fullName evidence="15">Cytochrome b/b6 domain-containing protein</fullName>
    </submittedName>
</protein>
<dbReference type="Proteomes" id="UP000603602">
    <property type="component" value="Unassembled WGS sequence"/>
</dbReference>
<dbReference type="Pfam" id="PF01292">
    <property type="entry name" value="Ni_hydr_CYTB"/>
    <property type="match status" value="1"/>
</dbReference>
<evidence type="ECO:0000256" key="1">
    <source>
        <dbReference type="ARBA" id="ARBA00001970"/>
    </source>
</evidence>
<keyword evidence="10" id="KW-0408">Iron</keyword>
<evidence type="ECO:0000256" key="12">
    <source>
        <dbReference type="ARBA" id="ARBA00037975"/>
    </source>
</evidence>
<dbReference type="InterPro" id="IPR011577">
    <property type="entry name" value="Cyt_b561_bac/Ni-Hgenase"/>
</dbReference>
<evidence type="ECO:0000259" key="14">
    <source>
        <dbReference type="Pfam" id="PF01292"/>
    </source>
</evidence>
<comment type="similarity">
    <text evidence="12">Belongs to the cytochrome b561 family.</text>
</comment>
<keyword evidence="4" id="KW-1003">Cell membrane</keyword>
<evidence type="ECO:0000256" key="9">
    <source>
        <dbReference type="ARBA" id="ARBA00022989"/>
    </source>
</evidence>
<evidence type="ECO:0000256" key="3">
    <source>
        <dbReference type="ARBA" id="ARBA00022448"/>
    </source>
</evidence>
<feature type="transmembrane region" description="Helical" evidence="13">
    <location>
        <begin position="5"/>
        <end position="22"/>
    </location>
</feature>
<dbReference type="InterPro" id="IPR016174">
    <property type="entry name" value="Di-haem_cyt_TM"/>
</dbReference>
<keyword evidence="3" id="KW-0813">Transport</keyword>
<evidence type="ECO:0000256" key="8">
    <source>
        <dbReference type="ARBA" id="ARBA00022982"/>
    </source>
</evidence>
<dbReference type="SUPFAM" id="SSF81342">
    <property type="entry name" value="Transmembrane di-heme cytochromes"/>
    <property type="match status" value="1"/>
</dbReference>
<evidence type="ECO:0000256" key="6">
    <source>
        <dbReference type="ARBA" id="ARBA00022692"/>
    </source>
</evidence>
<evidence type="ECO:0000256" key="5">
    <source>
        <dbReference type="ARBA" id="ARBA00022617"/>
    </source>
</evidence>
<dbReference type="EMBL" id="JACYTO010000001">
    <property type="protein sequence ID" value="MBD8502636.1"/>
    <property type="molecule type" value="Genomic_DNA"/>
</dbReference>
<keyword evidence="7" id="KW-0479">Metal-binding</keyword>
<accession>A0ABR9B8F2</accession>
<feature type="transmembrane region" description="Helical" evidence="13">
    <location>
        <begin position="130"/>
        <end position="151"/>
    </location>
</feature>
<evidence type="ECO:0000256" key="13">
    <source>
        <dbReference type="SAM" id="Phobius"/>
    </source>
</evidence>
<evidence type="ECO:0000256" key="7">
    <source>
        <dbReference type="ARBA" id="ARBA00022723"/>
    </source>
</evidence>
<keyword evidence="9 13" id="KW-1133">Transmembrane helix</keyword>
<name>A0ABR9B8F2_9RHOO</name>
<evidence type="ECO:0000313" key="16">
    <source>
        <dbReference type="Proteomes" id="UP000603602"/>
    </source>
</evidence>
<keyword evidence="6 13" id="KW-0812">Transmembrane</keyword>